<dbReference type="OrthoDB" id="8590912at2"/>
<keyword evidence="1" id="KW-0472">Membrane</keyword>
<comment type="caution">
    <text evidence="2">The sequence shown here is derived from an EMBL/GenBank/DDBJ whole genome shotgun (WGS) entry which is preliminary data.</text>
</comment>
<feature type="transmembrane region" description="Helical" evidence="1">
    <location>
        <begin position="7"/>
        <end position="26"/>
    </location>
</feature>
<evidence type="ECO:0000313" key="3">
    <source>
        <dbReference type="Proteomes" id="UP000265798"/>
    </source>
</evidence>
<reference evidence="3" key="1">
    <citation type="submission" date="2018-05" db="EMBL/GenBank/DDBJ databases">
        <title>Leptospira yasudae sp. nov. and Leptospira stimsonii sp. nov., two pathogenic species of the genus Leptospira isolated from environmental sources.</title>
        <authorList>
            <person name="Casanovas-Massana A."/>
            <person name="Hamond C."/>
            <person name="Santos L.A."/>
            <person name="Hacker K.P."/>
            <person name="Balassiano I."/>
            <person name="Medeiros M.A."/>
            <person name="Reis M.G."/>
            <person name="Ko A.I."/>
            <person name="Wunder E.A."/>
        </authorList>
    </citation>
    <scope>NUCLEOTIDE SEQUENCE [LARGE SCALE GENOMIC DNA]</scope>
    <source>
        <strain evidence="3">Yale</strain>
    </source>
</reference>
<accession>A0A396YSE3</accession>
<keyword evidence="1" id="KW-1133">Transmembrane helix</keyword>
<evidence type="ECO:0000313" key="2">
    <source>
        <dbReference type="EMBL" id="RHX84307.1"/>
    </source>
</evidence>
<dbReference type="RefSeq" id="WP_118970898.1">
    <property type="nucleotide sequence ID" value="NZ_QHCT01000014.1"/>
</dbReference>
<sequence>MTSLQPFLSWIAGLILFFLSGIHFYWLSRGQTSGNKVVPAINGKLAFQPGKFATVIVGILLCLAAFLPIGLTLENPLGIPKFLFRDGVFFLSFLFLLRSIGEFRLVGFFKSVKGTPFAEYDTKYYSPLCLFLSLLLFLSAI</sequence>
<proteinExistence type="predicted"/>
<protein>
    <submittedName>
        <fullName evidence="2">DUF3995 domain-containing protein</fullName>
    </submittedName>
</protein>
<name>A0A396YSE3_9LEPT</name>
<feature type="transmembrane region" description="Helical" evidence="1">
    <location>
        <begin position="124"/>
        <end position="140"/>
    </location>
</feature>
<feature type="transmembrane region" description="Helical" evidence="1">
    <location>
        <begin position="83"/>
        <end position="101"/>
    </location>
</feature>
<gene>
    <name evidence="2" type="ORF">DLM75_23225</name>
</gene>
<evidence type="ECO:0000256" key="1">
    <source>
        <dbReference type="SAM" id="Phobius"/>
    </source>
</evidence>
<keyword evidence="1" id="KW-0812">Transmembrane</keyword>
<dbReference type="Proteomes" id="UP000265798">
    <property type="component" value="Unassembled WGS sequence"/>
</dbReference>
<feature type="transmembrane region" description="Helical" evidence="1">
    <location>
        <begin position="52"/>
        <end position="71"/>
    </location>
</feature>
<organism evidence="2 3">
    <name type="scientific">Leptospira stimsonii</name>
    <dbReference type="NCBI Taxonomy" id="2202203"/>
    <lineage>
        <taxon>Bacteria</taxon>
        <taxon>Pseudomonadati</taxon>
        <taxon>Spirochaetota</taxon>
        <taxon>Spirochaetia</taxon>
        <taxon>Leptospirales</taxon>
        <taxon>Leptospiraceae</taxon>
        <taxon>Leptospira</taxon>
    </lineage>
</organism>
<dbReference type="EMBL" id="QHCT01000014">
    <property type="protein sequence ID" value="RHX84307.1"/>
    <property type="molecule type" value="Genomic_DNA"/>
</dbReference>
<dbReference type="AlphaFoldDB" id="A0A396YSE3"/>
<dbReference type="Pfam" id="PF13160">
    <property type="entry name" value="DUF3995"/>
    <property type="match status" value="1"/>
</dbReference>
<dbReference type="InterPro" id="IPR025058">
    <property type="entry name" value="DUF3995"/>
</dbReference>